<accession>A0A8J3IEF9</accession>
<feature type="transmembrane region" description="Helical" evidence="5">
    <location>
        <begin position="126"/>
        <end position="149"/>
    </location>
</feature>
<feature type="transmembrane region" description="Helical" evidence="5">
    <location>
        <begin position="169"/>
        <end position="197"/>
    </location>
</feature>
<keyword evidence="4 5" id="KW-0472">Membrane</keyword>
<evidence type="ECO:0000256" key="2">
    <source>
        <dbReference type="ARBA" id="ARBA00022692"/>
    </source>
</evidence>
<organism evidence="6 7">
    <name type="scientific">Reticulibacter mediterranei</name>
    <dbReference type="NCBI Taxonomy" id="2778369"/>
    <lineage>
        <taxon>Bacteria</taxon>
        <taxon>Bacillati</taxon>
        <taxon>Chloroflexota</taxon>
        <taxon>Ktedonobacteria</taxon>
        <taxon>Ktedonobacterales</taxon>
        <taxon>Reticulibacteraceae</taxon>
        <taxon>Reticulibacter</taxon>
    </lineage>
</organism>
<evidence type="ECO:0000256" key="1">
    <source>
        <dbReference type="ARBA" id="ARBA00004141"/>
    </source>
</evidence>
<keyword evidence="5" id="KW-0811">Translocation</keyword>
<comment type="similarity">
    <text evidence="5">Belongs to the TatC family.</text>
</comment>
<sequence length="262" mass="29457">MATGDYEMNQYEEEEDEVSSMTLVEHLEELRWRIFKCLIAVAVFTVIAFIFREQLMAFLTAPLPKEADPLTKGHLVVTGIAEGFTVFFLISLAAGVVLSIPVLLYQTWAFIAPGLYEREKKYAVPFIFIGVVLFLIGVSLGYIVLRYPLEWLVTFAANSFVELVSANSYFSFVAFFILVFGLVFELPLVLTFMAKVGWVTSDMLRKKRAAAHVGMWIASCFATPGADLYSPIFIGVSLSCLYELTILFIRFTVDKQQDAAIE</sequence>
<dbReference type="EMBL" id="BNJK01000001">
    <property type="protein sequence ID" value="GHO92073.1"/>
    <property type="molecule type" value="Genomic_DNA"/>
</dbReference>
<proteinExistence type="inferred from homology"/>
<gene>
    <name evidence="6" type="primary">tatC_1</name>
    <name evidence="5" type="synonym">tatC</name>
    <name evidence="6" type="ORF">KSF_021210</name>
</gene>
<dbReference type="GO" id="GO:0043953">
    <property type="term" value="P:protein transport by the Tat complex"/>
    <property type="evidence" value="ECO:0007669"/>
    <property type="project" value="UniProtKB-UniRule"/>
</dbReference>
<dbReference type="GO" id="GO:0009977">
    <property type="term" value="F:proton motive force dependent protein transmembrane transporter activity"/>
    <property type="evidence" value="ECO:0007669"/>
    <property type="project" value="TreeGrafter"/>
</dbReference>
<keyword evidence="2 5" id="KW-0812">Transmembrane</keyword>
<dbReference type="GO" id="GO:0065002">
    <property type="term" value="P:intracellular protein transmembrane transport"/>
    <property type="evidence" value="ECO:0007669"/>
    <property type="project" value="TreeGrafter"/>
</dbReference>
<dbReference type="RefSeq" id="WP_220202932.1">
    <property type="nucleotide sequence ID" value="NZ_BNJK01000001.1"/>
</dbReference>
<dbReference type="Pfam" id="PF00902">
    <property type="entry name" value="TatC"/>
    <property type="match status" value="1"/>
</dbReference>
<evidence type="ECO:0000256" key="4">
    <source>
        <dbReference type="ARBA" id="ARBA00023136"/>
    </source>
</evidence>
<evidence type="ECO:0000313" key="7">
    <source>
        <dbReference type="Proteomes" id="UP000597444"/>
    </source>
</evidence>
<feature type="transmembrane region" description="Helical" evidence="5">
    <location>
        <begin position="84"/>
        <end position="105"/>
    </location>
</feature>
<evidence type="ECO:0000313" key="6">
    <source>
        <dbReference type="EMBL" id="GHO92073.1"/>
    </source>
</evidence>
<dbReference type="PANTHER" id="PTHR30371:SF0">
    <property type="entry name" value="SEC-INDEPENDENT PROTEIN TRANSLOCASE PROTEIN TATC, CHLOROPLASTIC-RELATED"/>
    <property type="match status" value="1"/>
</dbReference>
<keyword evidence="5" id="KW-0813">Transport</keyword>
<keyword evidence="3 5" id="KW-1133">Transmembrane helix</keyword>
<evidence type="ECO:0000256" key="3">
    <source>
        <dbReference type="ARBA" id="ARBA00022989"/>
    </source>
</evidence>
<dbReference type="AlphaFoldDB" id="A0A8J3IEF9"/>
<dbReference type="GO" id="GO:0033281">
    <property type="term" value="C:TAT protein transport complex"/>
    <property type="evidence" value="ECO:0007669"/>
    <property type="project" value="UniProtKB-UniRule"/>
</dbReference>
<dbReference type="PRINTS" id="PR01840">
    <property type="entry name" value="TATCFAMILY"/>
</dbReference>
<dbReference type="Proteomes" id="UP000597444">
    <property type="component" value="Unassembled WGS sequence"/>
</dbReference>
<feature type="transmembrane region" description="Helical" evidence="5">
    <location>
        <begin position="209"/>
        <end position="226"/>
    </location>
</feature>
<keyword evidence="5" id="KW-1003">Cell membrane</keyword>
<comment type="function">
    <text evidence="5">Part of the twin-arginine translocation (Tat) system that transports large folded proteins containing a characteristic twin-arginine motif in their signal peptide across membranes.</text>
</comment>
<keyword evidence="5" id="KW-0653">Protein transport</keyword>
<feature type="transmembrane region" description="Helical" evidence="5">
    <location>
        <begin position="34"/>
        <end position="51"/>
    </location>
</feature>
<dbReference type="NCBIfam" id="TIGR00945">
    <property type="entry name" value="tatC"/>
    <property type="match status" value="1"/>
</dbReference>
<dbReference type="HAMAP" id="MF_00902">
    <property type="entry name" value="TatC"/>
    <property type="match status" value="1"/>
</dbReference>
<comment type="subcellular location">
    <subcellularLocation>
        <location evidence="5">Cell membrane</location>
        <topology evidence="5">Multi-pass membrane protein</topology>
    </subcellularLocation>
    <subcellularLocation>
        <location evidence="1">Membrane</location>
        <topology evidence="1">Multi-pass membrane protein</topology>
    </subcellularLocation>
</comment>
<comment type="subunit">
    <text evidence="5">Forms a complex with TatA.</text>
</comment>
<feature type="transmembrane region" description="Helical" evidence="5">
    <location>
        <begin position="232"/>
        <end position="253"/>
    </location>
</feature>
<dbReference type="PANTHER" id="PTHR30371">
    <property type="entry name" value="SEC-INDEPENDENT PROTEIN TRANSLOCASE PROTEIN TATC"/>
    <property type="match status" value="1"/>
</dbReference>
<protein>
    <recommendedName>
        <fullName evidence="5">Sec-independent protein translocase protein TatC</fullName>
    </recommendedName>
</protein>
<reference evidence="6" key="1">
    <citation type="submission" date="2020-10" db="EMBL/GenBank/DDBJ databases">
        <title>Taxonomic study of unclassified bacteria belonging to the class Ktedonobacteria.</title>
        <authorList>
            <person name="Yabe S."/>
            <person name="Wang C.M."/>
            <person name="Zheng Y."/>
            <person name="Sakai Y."/>
            <person name="Cavaletti L."/>
            <person name="Monciardini P."/>
            <person name="Donadio S."/>
        </authorList>
    </citation>
    <scope>NUCLEOTIDE SEQUENCE</scope>
    <source>
        <strain evidence="6">ID150040</strain>
    </source>
</reference>
<keyword evidence="7" id="KW-1185">Reference proteome</keyword>
<comment type="caution">
    <text evidence="6">The sequence shown here is derived from an EMBL/GenBank/DDBJ whole genome shotgun (WGS) entry which is preliminary data.</text>
</comment>
<dbReference type="InterPro" id="IPR002033">
    <property type="entry name" value="TatC"/>
</dbReference>
<evidence type="ECO:0000256" key="5">
    <source>
        <dbReference type="HAMAP-Rule" id="MF_00902"/>
    </source>
</evidence>
<name>A0A8J3IEF9_9CHLR</name>